<name>A0A849C1R6_9NOCA</name>
<dbReference type="AlphaFoldDB" id="A0A849C1R6"/>
<comment type="caution">
    <text evidence="2">The sequence shown here is derived from an EMBL/GenBank/DDBJ whole genome shotgun (WGS) entry which is preliminary data.</text>
</comment>
<dbReference type="EMBL" id="JABELX010000003">
    <property type="protein sequence ID" value="NNH69787.1"/>
    <property type="molecule type" value="Genomic_DNA"/>
</dbReference>
<evidence type="ECO:0000313" key="2">
    <source>
        <dbReference type="EMBL" id="NNH69787.1"/>
    </source>
</evidence>
<protein>
    <submittedName>
        <fullName evidence="2">Uncharacterized protein</fullName>
    </submittedName>
</protein>
<dbReference type="RefSeq" id="WP_067517639.1">
    <property type="nucleotide sequence ID" value="NZ_JABELX010000003.1"/>
</dbReference>
<organism evidence="2 3">
    <name type="scientific">Nocardia uniformis</name>
    <dbReference type="NCBI Taxonomy" id="53432"/>
    <lineage>
        <taxon>Bacteria</taxon>
        <taxon>Bacillati</taxon>
        <taxon>Actinomycetota</taxon>
        <taxon>Actinomycetes</taxon>
        <taxon>Mycobacteriales</taxon>
        <taxon>Nocardiaceae</taxon>
        <taxon>Nocardia</taxon>
    </lineage>
</organism>
<proteinExistence type="predicted"/>
<gene>
    <name evidence="2" type="ORF">HLB23_07885</name>
</gene>
<evidence type="ECO:0000256" key="1">
    <source>
        <dbReference type="SAM" id="Phobius"/>
    </source>
</evidence>
<keyword evidence="1" id="KW-1133">Transmembrane helix</keyword>
<feature type="transmembrane region" description="Helical" evidence="1">
    <location>
        <begin position="66"/>
        <end position="87"/>
    </location>
</feature>
<feature type="transmembrane region" description="Helical" evidence="1">
    <location>
        <begin position="42"/>
        <end position="59"/>
    </location>
</feature>
<reference evidence="2 3" key="1">
    <citation type="submission" date="2020-05" db="EMBL/GenBank/DDBJ databases">
        <title>MicrobeNet Type strains.</title>
        <authorList>
            <person name="Nicholson A.C."/>
        </authorList>
    </citation>
    <scope>NUCLEOTIDE SEQUENCE [LARGE SCALE GENOMIC DNA]</scope>
    <source>
        <strain evidence="2 3">JCM 3224</strain>
    </source>
</reference>
<evidence type="ECO:0000313" key="3">
    <source>
        <dbReference type="Proteomes" id="UP000586827"/>
    </source>
</evidence>
<sequence length="89" mass="9230">MRWLRGLSGIVAGAMAALALVVVGASIVGARRGFPGPGAAVVGWHMGAAAVVVAAQVYADRRRNGWIDSGVALVVFATVGALLWTQWWD</sequence>
<keyword evidence="3" id="KW-1185">Reference proteome</keyword>
<dbReference type="Proteomes" id="UP000586827">
    <property type="component" value="Unassembled WGS sequence"/>
</dbReference>
<keyword evidence="1" id="KW-0472">Membrane</keyword>
<accession>A0A849C1R6</accession>
<keyword evidence="1" id="KW-0812">Transmembrane</keyword>
<feature type="transmembrane region" description="Helical" evidence="1">
    <location>
        <begin position="7"/>
        <end position="30"/>
    </location>
</feature>